<reference evidence="2" key="1">
    <citation type="submission" date="2022-11" db="UniProtKB">
        <authorList>
            <consortium name="EnsemblMetazoa"/>
        </authorList>
    </citation>
    <scope>IDENTIFICATION</scope>
</reference>
<proteinExistence type="predicted"/>
<dbReference type="EnsemblMetazoa" id="XM_038218273.1">
    <property type="protein sequence ID" value="XP_038074201.1"/>
    <property type="gene ID" value="LOC119742319"/>
</dbReference>
<evidence type="ECO:0008006" key="4">
    <source>
        <dbReference type="Google" id="ProtNLM"/>
    </source>
</evidence>
<evidence type="ECO:0000256" key="1">
    <source>
        <dbReference type="SAM" id="MobiDB-lite"/>
    </source>
</evidence>
<sequence length="865" mass="97311">MSVLNPASTARRREQLYGASRVEEVRALRRSLTQDHITNLTSDRTKIPPWASTTKFAYKGTQPDKITALSWDSGVQNQAHFDMRGDAAPVDNGVYLKSLTTNDYRKHPPQRKTVLRQDNQINLPDMNPRFFRDPAMGTSFYNSDFSKTIQRETTLPDLQKARTEMRRRNVKDIRTTHFQFGNEDSNFQTETVSSFKAGRPRSGLRLEPLQPPALYRSKTEPIDRDPAATVRRMLEEERESYVFRSGDYNVTAPKPKLSTFQRDYDAAPKEPKSAAFVEPTQIAKGRFLQDADTLKASMKEEMILTPDPLDAVTAAKKTAEDNAAILRNILLQYDSMKTGYISKELLQRACNSLLDPIPQPTVDELLASTKEGPGNTIDYLDFIKQYNLKSPLLTAKLEVSTGRDGVTRSADVTSQRDAMKSAGGSGGSGPVLENASTGKEYQTGVHFQFGSDADQPASIYHKDYDAQVLKTDKKPEKCQGPTSSEVMHTTNGVEFGNSTKQSDFVSFQEKDKVQLRSILKSRDDQGLKNKGRHDKNSVILTCDKDRDAEDRHQSLSHESYVKFPASLKVTVAPPLPKYRYLDGDGALPYPANLPGRSETIEAYSGCCLSMPAETGDKLRLFQAENAERVRDSRRVHFKFGTDEVSPTTEARDNFTEATPGRDVPAAGTKNQTEPKYPHLMVSKNTQDLSRDPMANGIFDSIRLAKKSYYNTAPNPSDPLHINLRRVVMEMDPNHTGHVTKRVLKEACGKFQINVSAKALDRLMQRCDKHGEDKVDYHQFIRSLTLEQLPESVSSSHGASLMRHDYRPLNQRSFTNAQLLTMQHMDMKPLKPVDTHFFHRDGSGENQFKSVTNQDFIKPEMMTASI</sequence>
<evidence type="ECO:0000313" key="2">
    <source>
        <dbReference type="EnsemblMetazoa" id="XP_038074201.1"/>
    </source>
</evidence>
<dbReference type="PANTHER" id="PTHR20875">
    <property type="entry name" value="EF-HAND CALCIUM-BINDING DOMAIN-CONTAINING PROTEIN 6-RELATED"/>
    <property type="match status" value="1"/>
</dbReference>
<dbReference type="PANTHER" id="PTHR20875:SF0">
    <property type="entry name" value="GH12158P"/>
    <property type="match status" value="1"/>
</dbReference>
<dbReference type="OrthoDB" id="26525at2759"/>
<feature type="region of interest" description="Disordered" evidence="1">
    <location>
        <begin position="403"/>
        <end position="435"/>
    </location>
</feature>
<dbReference type="InterPro" id="IPR052603">
    <property type="entry name" value="EFCB6"/>
</dbReference>
<dbReference type="SUPFAM" id="SSF47473">
    <property type="entry name" value="EF-hand"/>
    <property type="match status" value="1"/>
</dbReference>
<keyword evidence="3" id="KW-1185">Reference proteome</keyword>
<protein>
    <recommendedName>
        <fullName evidence="4">EF-hand domain-containing protein</fullName>
    </recommendedName>
</protein>
<dbReference type="AlphaFoldDB" id="A0A914BDZ1"/>
<feature type="region of interest" description="Disordered" evidence="1">
    <location>
        <begin position="645"/>
        <end position="675"/>
    </location>
</feature>
<name>A0A914BDZ1_PATMI</name>
<dbReference type="Proteomes" id="UP000887568">
    <property type="component" value="Unplaced"/>
</dbReference>
<organism evidence="2 3">
    <name type="scientific">Patiria miniata</name>
    <name type="common">Bat star</name>
    <name type="synonym">Asterina miniata</name>
    <dbReference type="NCBI Taxonomy" id="46514"/>
    <lineage>
        <taxon>Eukaryota</taxon>
        <taxon>Metazoa</taxon>
        <taxon>Echinodermata</taxon>
        <taxon>Eleutherozoa</taxon>
        <taxon>Asterozoa</taxon>
        <taxon>Asteroidea</taxon>
        <taxon>Valvatacea</taxon>
        <taxon>Valvatida</taxon>
        <taxon>Asterinidae</taxon>
        <taxon>Patiria</taxon>
    </lineage>
</organism>
<evidence type="ECO:0000313" key="3">
    <source>
        <dbReference type="Proteomes" id="UP000887568"/>
    </source>
</evidence>
<dbReference type="GeneID" id="119742319"/>
<dbReference type="OMA" id="HESYVKF"/>
<dbReference type="Gene3D" id="1.10.238.10">
    <property type="entry name" value="EF-hand"/>
    <property type="match status" value="2"/>
</dbReference>
<accession>A0A914BDZ1</accession>
<dbReference type="RefSeq" id="XP_038074201.1">
    <property type="nucleotide sequence ID" value="XM_038218273.1"/>
</dbReference>
<dbReference type="InterPro" id="IPR011992">
    <property type="entry name" value="EF-hand-dom_pair"/>
</dbReference>